<dbReference type="GO" id="GO:0000976">
    <property type="term" value="F:transcription cis-regulatory region binding"/>
    <property type="evidence" value="ECO:0007669"/>
    <property type="project" value="TreeGrafter"/>
</dbReference>
<organism evidence="5 6">
    <name type="scientific">Tichowtungia aerotolerans</name>
    <dbReference type="NCBI Taxonomy" id="2697043"/>
    <lineage>
        <taxon>Bacteria</taxon>
        <taxon>Pseudomonadati</taxon>
        <taxon>Kiritimatiellota</taxon>
        <taxon>Tichowtungiia</taxon>
        <taxon>Tichowtungiales</taxon>
        <taxon>Tichowtungiaceae</taxon>
        <taxon>Tichowtungia</taxon>
    </lineage>
</organism>
<dbReference type="GO" id="GO:0003700">
    <property type="term" value="F:DNA-binding transcription factor activity"/>
    <property type="evidence" value="ECO:0007669"/>
    <property type="project" value="InterPro"/>
</dbReference>
<dbReference type="Proteomes" id="UP000464954">
    <property type="component" value="Chromosome"/>
</dbReference>
<evidence type="ECO:0000313" key="5">
    <source>
        <dbReference type="EMBL" id="QHI69096.1"/>
    </source>
</evidence>
<accession>A0A6P1MBY8</accession>
<keyword evidence="2" id="KW-0238">DNA-binding</keyword>
<dbReference type="Pfam" id="PF12833">
    <property type="entry name" value="HTH_18"/>
    <property type="match status" value="1"/>
</dbReference>
<evidence type="ECO:0000256" key="1">
    <source>
        <dbReference type="ARBA" id="ARBA00023015"/>
    </source>
</evidence>
<dbReference type="InterPro" id="IPR009057">
    <property type="entry name" value="Homeodomain-like_sf"/>
</dbReference>
<sequence length="381" mass="43085">MDKKPVTILLAFHWYDRRVFKGIVRYATEHQWHLSPYLFSGHFVPHGWPADGAITCYGKPLCKFIDDLNMPKVDVTIQNMASPTPRVTVDDNAVGKMAARHFIDRGFKHFAYYSWPAVQVNTLRKKAFFQALENAGVPKENVYEIHQSPDRLLGKWEQHQERIYHQLEKLPRPLAVFTGQDNLGATLIEICSRKGIHVPEEISVLGVDDIELLCDCLAVPLSSINTNLEKMGYGAAQQLDRLMKGEITNDAPPVLIEPKEVILRQSTDALAIAHPSVVTALKYIKEHFNEPITLDDIGEAAGMSKRGMEKAFLKHLGASPATELRRIRLDEAKRLLVETDDKISSIAWDCGYSNSSNLSFAFNRETGMSPRAYRNRYTPNK</sequence>
<dbReference type="KEGG" id="taer:GT409_06430"/>
<dbReference type="AlphaFoldDB" id="A0A6P1MBY8"/>
<dbReference type="CDD" id="cd01543">
    <property type="entry name" value="PBP1_XylR"/>
    <property type="match status" value="1"/>
</dbReference>
<dbReference type="RefSeq" id="WP_160628088.1">
    <property type="nucleotide sequence ID" value="NZ_CP047593.1"/>
</dbReference>
<dbReference type="PROSITE" id="PS01124">
    <property type="entry name" value="HTH_ARAC_FAMILY_2"/>
    <property type="match status" value="1"/>
</dbReference>
<dbReference type="SUPFAM" id="SSF53822">
    <property type="entry name" value="Periplasmic binding protein-like I"/>
    <property type="match status" value="1"/>
</dbReference>
<dbReference type="SMART" id="SM00342">
    <property type="entry name" value="HTH_ARAC"/>
    <property type="match status" value="1"/>
</dbReference>
<evidence type="ECO:0000313" key="6">
    <source>
        <dbReference type="Proteomes" id="UP000464954"/>
    </source>
</evidence>
<evidence type="ECO:0000259" key="4">
    <source>
        <dbReference type="PROSITE" id="PS01124"/>
    </source>
</evidence>
<dbReference type="SUPFAM" id="SSF46689">
    <property type="entry name" value="Homeodomain-like"/>
    <property type="match status" value="2"/>
</dbReference>
<dbReference type="InterPro" id="IPR046335">
    <property type="entry name" value="LacI/GalR-like_sensor"/>
</dbReference>
<name>A0A6P1MBY8_9BACT</name>
<dbReference type="InterPro" id="IPR028082">
    <property type="entry name" value="Peripla_BP_I"/>
</dbReference>
<reference evidence="5 6" key="1">
    <citation type="submission" date="2020-01" db="EMBL/GenBank/DDBJ databases">
        <title>Ponticoccus aerotolerans gen. nov., sp. nov., an anaerobic bacterium and proposal of Ponticoccusceae fam. nov., Ponticoccusles ord. nov. and Ponticoccuse classis nov. in the phylum Kiritimatiellaeota.</title>
        <authorList>
            <person name="Zhou L.Y."/>
            <person name="Du Z.J."/>
        </authorList>
    </citation>
    <scope>NUCLEOTIDE SEQUENCE [LARGE SCALE GENOMIC DNA]</scope>
    <source>
        <strain evidence="5 6">S-5007</strain>
    </source>
</reference>
<dbReference type="PANTHER" id="PTHR30146:SF24">
    <property type="entry name" value="XYLOSE OPERON REGULATORY PROTEIN"/>
    <property type="match status" value="1"/>
</dbReference>
<dbReference type="Gene3D" id="3.40.50.2300">
    <property type="match status" value="2"/>
</dbReference>
<proteinExistence type="predicted"/>
<evidence type="ECO:0000256" key="3">
    <source>
        <dbReference type="ARBA" id="ARBA00023163"/>
    </source>
</evidence>
<dbReference type="PROSITE" id="PS00041">
    <property type="entry name" value="HTH_ARAC_FAMILY_1"/>
    <property type="match status" value="1"/>
</dbReference>
<dbReference type="Pfam" id="PF13377">
    <property type="entry name" value="Peripla_BP_3"/>
    <property type="match status" value="1"/>
</dbReference>
<dbReference type="InterPro" id="IPR018062">
    <property type="entry name" value="HTH_AraC-typ_CS"/>
</dbReference>
<dbReference type="InterPro" id="IPR018060">
    <property type="entry name" value="HTH_AraC"/>
</dbReference>
<dbReference type="EMBL" id="CP047593">
    <property type="protein sequence ID" value="QHI69096.1"/>
    <property type="molecule type" value="Genomic_DNA"/>
</dbReference>
<dbReference type="PANTHER" id="PTHR30146">
    <property type="entry name" value="LACI-RELATED TRANSCRIPTIONAL REPRESSOR"/>
    <property type="match status" value="1"/>
</dbReference>
<keyword evidence="3" id="KW-0804">Transcription</keyword>
<evidence type="ECO:0000256" key="2">
    <source>
        <dbReference type="ARBA" id="ARBA00023125"/>
    </source>
</evidence>
<dbReference type="Gene3D" id="1.10.10.60">
    <property type="entry name" value="Homeodomain-like"/>
    <property type="match status" value="1"/>
</dbReference>
<keyword evidence="1" id="KW-0805">Transcription regulation</keyword>
<feature type="domain" description="HTH araC/xylS-type" evidence="4">
    <location>
        <begin position="278"/>
        <end position="376"/>
    </location>
</feature>
<keyword evidence="6" id="KW-1185">Reference proteome</keyword>
<gene>
    <name evidence="5" type="ORF">GT409_06430</name>
</gene>
<protein>
    <submittedName>
        <fullName evidence="5">Substrate-binding domain-containing protein</fullName>
    </submittedName>
</protein>